<evidence type="ECO:0000313" key="2">
    <source>
        <dbReference type="EMBL" id="EXM10661.1"/>
    </source>
</evidence>
<feature type="region of interest" description="Disordered" evidence="1">
    <location>
        <begin position="15"/>
        <end position="40"/>
    </location>
</feature>
<dbReference type="HOGENOM" id="CLU_1261570_0_0_1"/>
<dbReference type="RefSeq" id="XP_031072750.1">
    <property type="nucleotide sequence ID" value="XM_031196983.1"/>
</dbReference>
<feature type="compositionally biased region" description="Pro residues" evidence="1">
    <location>
        <begin position="19"/>
        <end position="28"/>
    </location>
</feature>
<dbReference type="GeneID" id="42025844"/>
<sequence length="219" mass="24354">MGKWVDGDGWALTPRFLVPAPPSKPKPASPRQCTSRPTHGAQVTAEGVEQQSKQRVALSLTSEHLSRRIESWWKTVDPSKGGVRFKVDHVSDFQRIHIALANDGWNSKGPSQKGQKVAPCLGWLGGRDKDKDGMREKPSRTMSGNFIQQTDQAERLLLCSQRSSPPHSPRSWVNLLYLEYCTVLGMNPWCVYLASCLTASYPAASDTFNISHPEIVNKI</sequence>
<evidence type="ECO:0000256" key="1">
    <source>
        <dbReference type="SAM" id="MobiDB-lite"/>
    </source>
</evidence>
<reference evidence="2" key="2">
    <citation type="submission" date="2012-05" db="EMBL/GenBank/DDBJ databases">
        <title>The Genome Annotation of Fusarium oxysporum II5.</title>
        <authorList>
            <consortium name="The Broad Institute Genomics Platform"/>
            <person name="Ma L.-J."/>
            <person name="Corby-Kistler H."/>
            <person name="Broz K."/>
            <person name="Gale L.R."/>
            <person name="Jonkers W."/>
            <person name="O'Donnell K."/>
            <person name="Ploetz R."/>
            <person name="Steinberg C."/>
            <person name="Schwartz D.C."/>
            <person name="VanEtten H."/>
            <person name="Zhou S."/>
            <person name="Young S.K."/>
            <person name="Zeng Q."/>
            <person name="Gargeya S."/>
            <person name="Fitzgerald M."/>
            <person name="Abouelleil A."/>
            <person name="Alvarado L."/>
            <person name="Chapman S.B."/>
            <person name="Gainer-Dewar J."/>
            <person name="Goldberg J."/>
            <person name="Griggs A."/>
            <person name="Gujja S."/>
            <person name="Hansen M."/>
            <person name="Howarth C."/>
            <person name="Imamovic A."/>
            <person name="Ireland A."/>
            <person name="Larimer J."/>
            <person name="McCowan C."/>
            <person name="Murphy C."/>
            <person name="Pearson M."/>
            <person name="Poon T.W."/>
            <person name="Priest M."/>
            <person name="Roberts A."/>
            <person name="Saif S."/>
            <person name="Shea T."/>
            <person name="Sykes S."/>
            <person name="Wortman J."/>
            <person name="Nusbaum C."/>
            <person name="Birren B."/>
        </authorList>
    </citation>
    <scope>NUCLEOTIDE SEQUENCE</scope>
    <source>
        <strain evidence="2">54006</strain>
    </source>
</reference>
<organism evidence="2">
    <name type="scientific">Fusarium odoratissimum (strain NRRL 54006)</name>
    <dbReference type="NCBI Taxonomy" id="1089451"/>
    <lineage>
        <taxon>Eukaryota</taxon>
        <taxon>Fungi</taxon>
        <taxon>Dikarya</taxon>
        <taxon>Ascomycota</taxon>
        <taxon>Pezizomycotina</taxon>
        <taxon>Sordariomycetes</taxon>
        <taxon>Hypocreomycetidae</taxon>
        <taxon>Hypocreales</taxon>
        <taxon>Nectriaceae</taxon>
        <taxon>Fusarium</taxon>
        <taxon>Fusarium oxysporum species complex</taxon>
        <taxon>Fusarium oxysporum f. sp. cubense (strain race 4)</taxon>
    </lineage>
</organism>
<gene>
    <name evidence="2" type="ORF">FOIG_00669</name>
</gene>
<dbReference type="VEuPathDB" id="FungiDB:FOIG_00669"/>
<dbReference type="Proteomes" id="UP000030685">
    <property type="component" value="Unassembled WGS sequence"/>
</dbReference>
<dbReference type="AlphaFoldDB" id="X0KPP8"/>
<name>X0KPP8_FUSO5</name>
<proteinExistence type="predicted"/>
<reference evidence="2" key="1">
    <citation type="submission" date="2011-11" db="EMBL/GenBank/DDBJ databases">
        <title>The Genome Sequence of Fusarium oxysporum II5.</title>
        <authorList>
            <consortium name="The Broad Institute Genome Sequencing Platform"/>
            <person name="Ma L.-J."/>
            <person name="Gale L.R."/>
            <person name="Schwartz D.C."/>
            <person name="Zhou S."/>
            <person name="Corby-Kistler H."/>
            <person name="Young S.K."/>
            <person name="Zeng Q."/>
            <person name="Gargeya S."/>
            <person name="Fitzgerald M."/>
            <person name="Haas B."/>
            <person name="Abouelleil A."/>
            <person name="Alvarado L."/>
            <person name="Arachchi H.M."/>
            <person name="Berlin A."/>
            <person name="Brown A."/>
            <person name="Chapman S.B."/>
            <person name="Chen Z."/>
            <person name="Dunbar C."/>
            <person name="Freedman E."/>
            <person name="Gearin G."/>
            <person name="Goldberg J."/>
            <person name="Griggs A."/>
            <person name="Gujja S."/>
            <person name="Heiman D."/>
            <person name="Howarth C."/>
            <person name="Larson L."/>
            <person name="Lui A."/>
            <person name="MacDonald P.J.P."/>
            <person name="Montmayeur A."/>
            <person name="Murphy C."/>
            <person name="Neiman D."/>
            <person name="Pearson M."/>
            <person name="Priest M."/>
            <person name="Roberts A."/>
            <person name="Saif S."/>
            <person name="Shea T."/>
            <person name="Shenoy N."/>
            <person name="Sisk P."/>
            <person name="Stolte C."/>
            <person name="Sykes S."/>
            <person name="Wortman J."/>
            <person name="Nusbaum C."/>
            <person name="Birren B."/>
        </authorList>
    </citation>
    <scope>NUCLEOTIDE SEQUENCE [LARGE SCALE GENOMIC DNA]</scope>
    <source>
        <strain evidence="2">54006</strain>
    </source>
</reference>
<protein>
    <submittedName>
        <fullName evidence="2">Uncharacterized protein</fullName>
    </submittedName>
</protein>
<accession>X0KPP8</accession>
<dbReference type="EMBL" id="JH658272">
    <property type="protein sequence ID" value="EXM10661.1"/>
    <property type="molecule type" value="Genomic_DNA"/>
</dbReference>